<evidence type="ECO:0000313" key="3">
    <source>
        <dbReference type="Proteomes" id="UP001160142"/>
    </source>
</evidence>
<accession>A0ABT6KIU1</accession>
<dbReference type="SUPFAM" id="SSF142823">
    <property type="entry name" value="ComB-like"/>
    <property type="match status" value="1"/>
</dbReference>
<comment type="caution">
    <text evidence="2">The sequence shown here is derived from an EMBL/GenBank/DDBJ whole genome shotgun (WGS) entry which is preliminary data.</text>
</comment>
<keyword evidence="2" id="KW-0378">Hydrolase</keyword>
<dbReference type="RefSeq" id="WP_322132244.1">
    <property type="nucleotide sequence ID" value="NZ_CP085036.1"/>
</dbReference>
<gene>
    <name evidence="2" type="ORF">M2152_000050</name>
</gene>
<dbReference type="InterPro" id="IPR036702">
    <property type="entry name" value="ComB-like_sf"/>
</dbReference>
<reference evidence="2 3" key="1">
    <citation type="submission" date="2023-04" db="EMBL/GenBank/DDBJ databases">
        <title>Genome Encyclopedia of Bacteria and Archaea VI: Functional Genomics of Type Strains.</title>
        <authorList>
            <person name="Whitman W."/>
        </authorList>
    </citation>
    <scope>NUCLEOTIDE SEQUENCE [LARGE SCALE GENOMIC DNA]</scope>
    <source>
        <strain evidence="2 3">SG_E_30_P1</strain>
    </source>
</reference>
<name>A0ABT6KIU1_9MICO</name>
<organism evidence="2 3">
    <name type="scientific">Antiquaquibacter oligotrophicus</name>
    <dbReference type="NCBI Taxonomy" id="2880260"/>
    <lineage>
        <taxon>Bacteria</taxon>
        <taxon>Bacillati</taxon>
        <taxon>Actinomycetota</taxon>
        <taxon>Actinomycetes</taxon>
        <taxon>Micrococcales</taxon>
        <taxon>Microbacteriaceae</taxon>
        <taxon>Antiquaquibacter</taxon>
    </lineage>
</organism>
<sequence>MSLPESQSRYQVRFAFGIESGSAIAEGAHVVVWVDALPEGATPGIGALGGTAAIVSGSIGSRAAVAQWILDRQASLGDRAFVAVVAAGGRGGAFAVEDLVAAGAVIDALGELGIDYTSPEAAAAAGAFLALKNAGSHVLSASVAGQLLLATEGPEALDAARAASAAPEFEVLREG</sequence>
<dbReference type="Proteomes" id="UP001160142">
    <property type="component" value="Unassembled WGS sequence"/>
</dbReference>
<dbReference type="Pfam" id="PF04029">
    <property type="entry name" value="2-ph_phosp"/>
    <property type="match status" value="1"/>
</dbReference>
<dbReference type="EMBL" id="JARXVQ010000001">
    <property type="protein sequence ID" value="MDH6179868.1"/>
    <property type="molecule type" value="Genomic_DNA"/>
</dbReference>
<evidence type="ECO:0000256" key="1">
    <source>
        <dbReference type="ARBA" id="ARBA00021948"/>
    </source>
</evidence>
<proteinExistence type="predicted"/>
<protein>
    <recommendedName>
        <fullName evidence="1">Probable 2-phosphosulfolactate phosphatase</fullName>
    </recommendedName>
</protein>
<evidence type="ECO:0000313" key="2">
    <source>
        <dbReference type="EMBL" id="MDH6179868.1"/>
    </source>
</evidence>
<dbReference type="Gene3D" id="3.90.1560.10">
    <property type="entry name" value="ComB-like"/>
    <property type="match status" value="1"/>
</dbReference>
<dbReference type="GO" id="GO:0050532">
    <property type="term" value="F:2-phosphosulfolactate phosphatase activity"/>
    <property type="evidence" value="ECO:0007669"/>
    <property type="project" value="UniProtKB-EC"/>
</dbReference>
<dbReference type="InterPro" id="IPR005238">
    <property type="entry name" value="ComB-like"/>
</dbReference>
<keyword evidence="3" id="KW-1185">Reference proteome</keyword>